<keyword evidence="7" id="KW-1185">Reference proteome</keyword>
<gene>
    <name evidence="6" type="primary">PNLIPRP2</name>
    <name evidence="6" type="ORF">AWC38_SpisGene11229</name>
</gene>
<dbReference type="AlphaFoldDB" id="A0A2B4S6M7"/>
<evidence type="ECO:0000256" key="3">
    <source>
        <dbReference type="ARBA" id="ARBA00022525"/>
    </source>
</evidence>
<evidence type="ECO:0000256" key="4">
    <source>
        <dbReference type="RuleBase" id="RU004262"/>
    </source>
</evidence>
<sequence>MKDALKKRGDFNIILVDWDKGADKDYFQAAGNTRLVGAQVSELIRFLISSASGSPSSPEKFYIIGFSLGAHAAGYAGTYLKDNARMTLGRITGLDPAGPLFTNVRDARFRLDPSDARYVDVIHTDMPPKSGVFGFGMRNEAGQAHFFPNVGVKQPGCRQSLAKLGM</sequence>
<dbReference type="InterPro" id="IPR000734">
    <property type="entry name" value="TAG_lipase"/>
</dbReference>
<dbReference type="InterPro" id="IPR013818">
    <property type="entry name" value="Lipase"/>
</dbReference>
<evidence type="ECO:0000313" key="6">
    <source>
        <dbReference type="EMBL" id="PFX24182.1"/>
    </source>
</evidence>
<dbReference type="GO" id="GO:0016042">
    <property type="term" value="P:lipid catabolic process"/>
    <property type="evidence" value="ECO:0007669"/>
    <property type="project" value="TreeGrafter"/>
</dbReference>
<dbReference type="SUPFAM" id="SSF53474">
    <property type="entry name" value="alpha/beta-Hydrolases"/>
    <property type="match status" value="1"/>
</dbReference>
<evidence type="ECO:0000313" key="7">
    <source>
        <dbReference type="Proteomes" id="UP000225706"/>
    </source>
</evidence>
<dbReference type="GO" id="GO:0016298">
    <property type="term" value="F:lipase activity"/>
    <property type="evidence" value="ECO:0007669"/>
    <property type="project" value="InterPro"/>
</dbReference>
<keyword evidence="3" id="KW-0964">Secreted</keyword>
<reference evidence="7" key="1">
    <citation type="journal article" date="2017" name="bioRxiv">
        <title>Comparative analysis of the genomes of Stylophora pistillata and Acropora digitifera provides evidence for extensive differences between species of corals.</title>
        <authorList>
            <person name="Voolstra C.R."/>
            <person name="Li Y."/>
            <person name="Liew Y.J."/>
            <person name="Baumgarten S."/>
            <person name="Zoccola D."/>
            <person name="Flot J.-F."/>
            <person name="Tambutte S."/>
            <person name="Allemand D."/>
            <person name="Aranda M."/>
        </authorList>
    </citation>
    <scope>NUCLEOTIDE SEQUENCE [LARGE SCALE GENOMIC DNA]</scope>
</reference>
<dbReference type="Proteomes" id="UP000225706">
    <property type="component" value="Unassembled WGS sequence"/>
</dbReference>
<dbReference type="OrthoDB" id="5986432at2759"/>
<comment type="similarity">
    <text evidence="2 4">Belongs to the AB hydrolase superfamily. Lipase family.</text>
</comment>
<dbReference type="InterPro" id="IPR029058">
    <property type="entry name" value="AB_hydrolase_fold"/>
</dbReference>
<evidence type="ECO:0000256" key="1">
    <source>
        <dbReference type="ARBA" id="ARBA00004613"/>
    </source>
</evidence>
<dbReference type="Pfam" id="PF00151">
    <property type="entry name" value="Lipase"/>
    <property type="match status" value="1"/>
</dbReference>
<dbReference type="GO" id="GO:0005615">
    <property type="term" value="C:extracellular space"/>
    <property type="evidence" value="ECO:0007669"/>
    <property type="project" value="TreeGrafter"/>
</dbReference>
<protein>
    <submittedName>
        <fullName evidence="6">Pancreatic lipase-related protein 2</fullName>
    </submittedName>
</protein>
<name>A0A2B4S6M7_STYPI</name>
<evidence type="ECO:0000256" key="2">
    <source>
        <dbReference type="ARBA" id="ARBA00010701"/>
    </source>
</evidence>
<dbReference type="STRING" id="50429.A0A2B4S6M7"/>
<dbReference type="Gene3D" id="3.40.50.1820">
    <property type="entry name" value="alpha/beta hydrolase"/>
    <property type="match status" value="1"/>
</dbReference>
<comment type="subcellular location">
    <subcellularLocation>
        <location evidence="1">Secreted</location>
    </subcellularLocation>
</comment>
<organism evidence="6 7">
    <name type="scientific">Stylophora pistillata</name>
    <name type="common">Smooth cauliflower coral</name>
    <dbReference type="NCBI Taxonomy" id="50429"/>
    <lineage>
        <taxon>Eukaryota</taxon>
        <taxon>Metazoa</taxon>
        <taxon>Cnidaria</taxon>
        <taxon>Anthozoa</taxon>
        <taxon>Hexacorallia</taxon>
        <taxon>Scleractinia</taxon>
        <taxon>Astrocoeniina</taxon>
        <taxon>Pocilloporidae</taxon>
        <taxon>Stylophora</taxon>
    </lineage>
</organism>
<dbReference type="PANTHER" id="PTHR11610">
    <property type="entry name" value="LIPASE"/>
    <property type="match status" value="1"/>
</dbReference>
<evidence type="ECO:0000259" key="5">
    <source>
        <dbReference type="Pfam" id="PF00151"/>
    </source>
</evidence>
<feature type="domain" description="Lipase" evidence="5">
    <location>
        <begin position="1"/>
        <end position="160"/>
    </location>
</feature>
<dbReference type="EMBL" id="LSMT01000184">
    <property type="protein sequence ID" value="PFX24182.1"/>
    <property type="molecule type" value="Genomic_DNA"/>
</dbReference>
<accession>A0A2B4S6M7</accession>
<comment type="caution">
    <text evidence="6">The sequence shown here is derived from an EMBL/GenBank/DDBJ whole genome shotgun (WGS) entry which is preliminary data.</text>
</comment>
<proteinExistence type="inferred from homology"/>